<dbReference type="Proteomes" id="UP000010445">
    <property type="component" value="Unassembled WGS sequence"/>
</dbReference>
<keyword evidence="3" id="KW-1185">Reference proteome</keyword>
<accession>L1MNM6</accession>
<sequence length="104" mass="10936">MGAAIGGGFVLLTAISVLVTANTTPSTTGAVVLGSWLLKIVVLLGVLMVIRGMTFYDRWAFVVTTTLVLIAVLSVEVWSVITSRVTYVQPSTESSARTNGDTDS</sequence>
<dbReference type="PATRIC" id="fig|1035195.3.peg.196"/>
<feature type="transmembrane region" description="Helical" evidence="1">
    <location>
        <begin position="59"/>
        <end position="81"/>
    </location>
</feature>
<keyword evidence="1" id="KW-1133">Transmembrane helix</keyword>
<organism evidence="2 3">
    <name type="scientific">Corynebacterium durum F0235</name>
    <dbReference type="NCBI Taxonomy" id="1035195"/>
    <lineage>
        <taxon>Bacteria</taxon>
        <taxon>Bacillati</taxon>
        <taxon>Actinomycetota</taxon>
        <taxon>Actinomycetes</taxon>
        <taxon>Mycobacteriales</taxon>
        <taxon>Corynebacteriaceae</taxon>
        <taxon>Corynebacterium</taxon>
    </lineage>
</organism>
<proteinExistence type="predicted"/>
<dbReference type="HOGENOM" id="CLU_129260_1_1_11"/>
<protein>
    <submittedName>
        <fullName evidence="2">Uncharacterized protein</fullName>
    </submittedName>
</protein>
<feature type="transmembrane region" description="Helical" evidence="1">
    <location>
        <begin position="31"/>
        <end position="50"/>
    </location>
</feature>
<dbReference type="STRING" id="1035195.HMPREF9997_00208"/>
<keyword evidence="1" id="KW-0472">Membrane</keyword>
<dbReference type="AlphaFoldDB" id="L1MNM6"/>
<evidence type="ECO:0000256" key="1">
    <source>
        <dbReference type="SAM" id="Phobius"/>
    </source>
</evidence>
<evidence type="ECO:0000313" key="2">
    <source>
        <dbReference type="EMBL" id="EKX92541.1"/>
    </source>
</evidence>
<dbReference type="EMBL" id="AMEM01000005">
    <property type="protein sequence ID" value="EKX92541.1"/>
    <property type="molecule type" value="Genomic_DNA"/>
</dbReference>
<comment type="caution">
    <text evidence="2">The sequence shown here is derived from an EMBL/GenBank/DDBJ whole genome shotgun (WGS) entry which is preliminary data.</text>
</comment>
<evidence type="ECO:0000313" key="3">
    <source>
        <dbReference type="Proteomes" id="UP000010445"/>
    </source>
</evidence>
<name>L1MNM6_9CORY</name>
<reference evidence="2 3" key="1">
    <citation type="submission" date="2012-05" db="EMBL/GenBank/DDBJ databases">
        <authorList>
            <person name="Weinstock G."/>
            <person name="Sodergren E."/>
            <person name="Lobos E.A."/>
            <person name="Fulton L."/>
            <person name="Fulton R."/>
            <person name="Courtney L."/>
            <person name="Fronick C."/>
            <person name="O'Laughlin M."/>
            <person name="Godfrey J."/>
            <person name="Wilson R.M."/>
            <person name="Miner T."/>
            <person name="Farmer C."/>
            <person name="Delehaunty K."/>
            <person name="Cordes M."/>
            <person name="Minx P."/>
            <person name="Tomlinson C."/>
            <person name="Chen J."/>
            <person name="Wollam A."/>
            <person name="Pepin K.H."/>
            <person name="Bhonagiri V."/>
            <person name="Zhang X."/>
            <person name="Suruliraj S."/>
            <person name="Warren W."/>
            <person name="Mitreva M."/>
            <person name="Mardis E.R."/>
            <person name="Wilson R.K."/>
        </authorList>
    </citation>
    <scope>NUCLEOTIDE SEQUENCE [LARGE SCALE GENOMIC DNA]</scope>
    <source>
        <strain evidence="2 3">F0235</strain>
    </source>
</reference>
<gene>
    <name evidence="2" type="ORF">HMPREF9997_00208</name>
</gene>
<keyword evidence="1" id="KW-0812">Transmembrane</keyword>
<dbReference type="eggNOG" id="ENOG5032DKN">
    <property type="taxonomic scope" value="Bacteria"/>
</dbReference>